<accession>D5UVR8</accession>
<evidence type="ECO:0000313" key="3">
    <source>
        <dbReference type="EMBL" id="ADG79850.1"/>
    </source>
</evidence>
<evidence type="ECO:0000256" key="1">
    <source>
        <dbReference type="SAM" id="MobiDB-lite"/>
    </source>
</evidence>
<dbReference type="InterPro" id="IPR053779">
    <property type="entry name" value="GlpR"/>
</dbReference>
<feature type="compositionally biased region" description="Acidic residues" evidence="1">
    <location>
        <begin position="82"/>
        <end position="91"/>
    </location>
</feature>
<feature type="transmembrane region" description="Helical" evidence="2">
    <location>
        <begin position="312"/>
        <end position="333"/>
    </location>
</feature>
<dbReference type="NCBIfam" id="NF045516">
    <property type="entry name" value="GlpR"/>
    <property type="match status" value="1"/>
</dbReference>
<reference evidence="3 4" key="2">
    <citation type="journal article" date="2011" name="Stand. Genomic Sci.">
        <title>Complete genome sequence of Tsukamurella paurometabola type strain (no. 33).</title>
        <authorList>
            <person name="Munk A.C."/>
            <person name="Lapidus A."/>
            <person name="Lucas S."/>
            <person name="Nolan M."/>
            <person name="Tice H."/>
            <person name="Cheng J.F."/>
            <person name="Del Rio T.G."/>
            <person name="Goodwin L."/>
            <person name="Pitluck S."/>
            <person name="Liolios K."/>
            <person name="Huntemann M."/>
            <person name="Ivanova N."/>
            <person name="Mavromatis K."/>
            <person name="Mikhailova N."/>
            <person name="Pati A."/>
            <person name="Chen A."/>
            <person name="Palaniappan K."/>
            <person name="Tapia R."/>
            <person name="Han C."/>
            <person name="Land M."/>
            <person name="Hauser L."/>
            <person name="Chang Y.J."/>
            <person name="Jeffries C.D."/>
            <person name="Brettin T."/>
            <person name="Yasawong M."/>
            <person name="Brambilla E.M."/>
            <person name="Rohde M."/>
            <person name="Sikorski J."/>
            <person name="Goker M."/>
            <person name="Detter J.C."/>
            <person name="Woyke T."/>
            <person name="Bristow J."/>
            <person name="Eisen J.A."/>
            <person name="Markowitz V."/>
            <person name="Hugenholtz P."/>
            <person name="Kyrpides N.C."/>
            <person name="Klenk H.P."/>
        </authorList>
    </citation>
    <scope>NUCLEOTIDE SEQUENCE [LARGE SCALE GENOMIC DNA]</scope>
    <source>
        <strain evidence="4">ATCC 8368 / DSM 20162 / CCUG 35730 / CIP 100753 / JCM 10117 / KCTC 9821 / NBRC 16120 / NCIMB 702349 / NCTC 13040</strain>
    </source>
</reference>
<dbReference type="KEGG" id="tpr:Tpau_3265"/>
<reference evidence="4" key="1">
    <citation type="submission" date="2010-03" db="EMBL/GenBank/DDBJ databases">
        <title>The complete chromosome of Tsukamurella paurometabola DSM 20162.</title>
        <authorList>
            <consortium name="US DOE Joint Genome Institute (JGI-PGF)"/>
            <person name="Lucas S."/>
            <person name="Copeland A."/>
            <person name="Lapidus A."/>
            <person name="Glavina del Rio T."/>
            <person name="Dalin E."/>
            <person name="Tice H."/>
            <person name="Bruce D."/>
            <person name="Goodwin L."/>
            <person name="Pitluck S."/>
            <person name="Kyrpides N."/>
            <person name="Mavromatis K."/>
            <person name="Ivanova N."/>
            <person name="Mikhailova N."/>
            <person name="Munk A.C."/>
            <person name="Brettin T."/>
            <person name="Detter J.C."/>
            <person name="Tapia R."/>
            <person name="Han C."/>
            <person name="Larimer F."/>
            <person name="Land M."/>
            <person name="Hauser L."/>
            <person name="Markowitz V."/>
            <person name="Cheng J.-F."/>
            <person name="Hugenholtz P."/>
            <person name="Woyke T."/>
            <person name="Wu D."/>
            <person name="Jando M."/>
            <person name="Brambilla E."/>
            <person name="Klenk H.-P."/>
            <person name="Eisen J.A."/>
        </authorList>
    </citation>
    <scope>NUCLEOTIDE SEQUENCE [LARGE SCALE GENOMIC DNA]</scope>
    <source>
        <strain evidence="4">ATCC 8368 / DSM 20162 / CCUG 35730 / CIP 100753 / JCM 10117 / KCTC 9821 / NBRC 16120 / NCIMB 702349 / NCTC 13040</strain>
    </source>
</reference>
<sequence>MLDELPEGADMIPQTLLWVGLVVAWLVVLVPMLVARHPKVNTVTDATLKTRLLHRGGSATLALRRKIRPSGTVDGERADAGRDEDDLDAELDTPVRRRTDAEDLDELEEAHAFVDSDVDDLRSAGPLDGDTVPIVAVNRAEMTAPKARIKNLPEPEPELDLDLDLDPRKPDETEGEVVIAPAPSDVVAAEVDELATEELAPVARDRASDPAPVEAEVEDVEEAEIAAEAADLDEVPADEALTEEVSPVSRAAVERVEPDASIPSRRRGGFDPENDARLTEARYRFRQRVTLALGVLAVVALGAGLMNVPFAWYALGALAVALVGYLAYLRRTVRIETEIRRRRMARLERARRERERESEVVDGVPAHLRRGGCVVMEIDDEDPAFDHLPRYRAEEFDFLRPSDDLQEPLQRKVG</sequence>
<protein>
    <recommendedName>
        <fullName evidence="5">Transmembrane protein</fullName>
    </recommendedName>
</protein>
<evidence type="ECO:0000256" key="2">
    <source>
        <dbReference type="SAM" id="Phobius"/>
    </source>
</evidence>
<name>D5UVR8_TSUPD</name>
<keyword evidence="4" id="KW-1185">Reference proteome</keyword>
<dbReference type="RefSeq" id="WP_013127850.1">
    <property type="nucleotide sequence ID" value="NC_014158.1"/>
</dbReference>
<gene>
    <name evidence="3" type="ordered locus">Tpau_3265</name>
</gene>
<organism evidence="3 4">
    <name type="scientific">Tsukamurella paurometabola (strain ATCC 8368 / DSM 20162 / CCUG 35730 / CIP 100753 / JCM 10117 / KCTC 9821 / NBRC 16120 / NCIMB 702349 / NCTC 13040)</name>
    <name type="common">Corynebacterium paurometabolum</name>
    <dbReference type="NCBI Taxonomy" id="521096"/>
    <lineage>
        <taxon>Bacteria</taxon>
        <taxon>Bacillati</taxon>
        <taxon>Actinomycetota</taxon>
        <taxon>Actinomycetes</taxon>
        <taxon>Mycobacteriales</taxon>
        <taxon>Tsukamurellaceae</taxon>
        <taxon>Tsukamurella</taxon>
    </lineage>
</organism>
<dbReference type="HOGENOM" id="CLU_037505_2_0_11"/>
<dbReference type="eggNOG" id="ENOG50334B8">
    <property type="taxonomic scope" value="Bacteria"/>
</dbReference>
<keyword evidence="2" id="KW-0472">Membrane</keyword>
<evidence type="ECO:0000313" key="4">
    <source>
        <dbReference type="Proteomes" id="UP000001213"/>
    </source>
</evidence>
<keyword evidence="2" id="KW-1133">Transmembrane helix</keyword>
<feature type="transmembrane region" description="Helical" evidence="2">
    <location>
        <begin position="15"/>
        <end position="34"/>
    </location>
</feature>
<dbReference type="Proteomes" id="UP000001213">
    <property type="component" value="Chromosome"/>
</dbReference>
<keyword evidence="2" id="KW-0812">Transmembrane</keyword>
<dbReference type="STRING" id="521096.Tpau_3265"/>
<evidence type="ECO:0008006" key="5">
    <source>
        <dbReference type="Google" id="ProtNLM"/>
    </source>
</evidence>
<feature type="region of interest" description="Disordered" evidence="1">
    <location>
        <begin position="66"/>
        <end position="91"/>
    </location>
</feature>
<feature type="transmembrane region" description="Helical" evidence="2">
    <location>
        <begin position="289"/>
        <end position="306"/>
    </location>
</feature>
<dbReference type="EMBL" id="CP001966">
    <property type="protein sequence ID" value="ADG79850.1"/>
    <property type="molecule type" value="Genomic_DNA"/>
</dbReference>
<proteinExistence type="predicted"/>
<dbReference type="AlphaFoldDB" id="D5UVR8"/>